<evidence type="ECO:0000313" key="6">
    <source>
        <dbReference type="EMBL" id="MFL9880480.1"/>
    </source>
</evidence>
<dbReference type="Pfam" id="PF21546">
    <property type="entry name" value="FGGY_C_2"/>
    <property type="match status" value="1"/>
</dbReference>
<dbReference type="SUPFAM" id="SSF53067">
    <property type="entry name" value="Actin-like ATPase domain"/>
    <property type="match status" value="2"/>
</dbReference>
<dbReference type="PANTHER" id="PTHR43095">
    <property type="entry name" value="SUGAR KINASE"/>
    <property type="match status" value="1"/>
</dbReference>
<evidence type="ECO:0000259" key="5">
    <source>
        <dbReference type="Pfam" id="PF21546"/>
    </source>
</evidence>
<dbReference type="CDD" id="cd07772">
    <property type="entry name" value="ASKHA_NBD_FGGY_NaCK-like"/>
    <property type="match status" value="1"/>
</dbReference>
<keyword evidence="3 6" id="KW-0418">Kinase</keyword>
<proteinExistence type="inferred from homology"/>
<dbReference type="Gene3D" id="3.30.420.40">
    <property type="match status" value="2"/>
</dbReference>
<evidence type="ECO:0000256" key="1">
    <source>
        <dbReference type="ARBA" id="ARBA00009156"/>
    </source>
</evidence>
<keyword evidence="7" id="KW-1185">Reference proteome</keyword>
<evidence type="ECO:0000256" key="3">
    <source>
        <dbReference type="ARBA" id="ARBA00022777"/>
    </source>
</evidence>
<keyword evidence="2" id="KW-0808">Transferase</keyword>
<accession>A0ABW8ZCG0</accession>
<dbReference type="GO" id="GO:0016301">
    <property type="term" value="F:kinase activity"/>
    <property type="evidence" value="ECO:0007669"/>
    <property type="project" value="UniProtKB-KW"/>
</dbReference>
<dbReference type="Pfam" id="PF00370">
    <property type="entry name" value="FGGY_N"/>
    <property type="match status" value="1"/>
</dbReference>
<dbReference type="RefSeq" id="WP_408169513.1">
    <property type="nucleotide sequence ID" value="NZ_JAQQFR010000013.1"/>
</dbReference>
<evidence type="ECO:0000256" key="2">
    <source>
        <dbReference type="ARBA" id="ARBA00022679"/>
    </source>
</evidence>
<feature type="domain" description="Carbohydrate kinase FGGY C-terminal" evidence="5">
    <location>
        <begin position="252"/>
        <end position="427"/>
    </location>
</feature>
<dbReference type="EMBL" id="JAQQFR010000013">
    <property type="protein sequence ID" value="MFL9880480.1"/>
    <property type="molecule type" value="Genomic_DNA"/>
</dbReference>
<dbReference type="Proteomes" id="UP001629214">
    <property type="component" value="Unassembled WGS sequence"/>
</dbReference>
<dbReference type="InterPro" id="IPR018484">
    <property type="entry name" value="FGGY_N"/>
</dbReference>
<dbReference type="InterPro" id="IPR049382">
    <property type="entry name" value="FGGY_C_2"/>
</dbReference>
<dbReference type="InterPro" id="IPR050406">
    <property type="entry name" value="FGGY_Carb_Kinase"/>
</dbReference>
<gene>
    <name evidence="6" type="ORF">PQR63_18930</name>
</gene>
<sequence length="474" mass="51805">MIDALAVFDIGKTNIKLSLVDARGHELAVHRRANEVVQVGLYPHHDVDAIESWLLEKLGELARQAHISAIVPITHGATAALVDDDGLVLPIADYEQDFSVVQSDYSTCRQYDELRPPFAQTFSPALGLGLNLGRQLYWQQQRYPEAFGRARKLLMYPQYWAWRLCGVAAGEVTSLGCHTDLWRPASGTYSSLVTNADWLHLMPPLRPAWAELGRVRSHLAQQTGLPSECRVLCGVHDSNASLLRYLQRNGNGPRVVLSTGTWLIAAALDAGLDGLQEQRDMLANVNVLGEPVACMRFMGGREFSELAGSTPKVCREADLQALIDGHSMALPCFSGCGGPFAGQQGRLTGAPPDTSEERYALATLYCVLMTEYCLEQLQAPGAIVVEGSFISNPYFAALLAGGFDGRDVFCSEDGSGTTAGGWMLQHWQDGQRGGALTAPRQVKPLRLRGWDAYRQAWRAAVSELCAPEISFSEE</sequence>
<organism evidence="6 7">
    <name type="scientific">Herbaspirillum rhizosphaerae</name>
    <dbReference type="NCBI Taxonomy" id="346179"/>
    <lineage>
        <taxon>Bacteria</taxon>
        <taxon>Pseudomonadati</taxon>
        <taxon>Pseudomonadota</taxon>
        <taxon>Betaproteobacteria</taxon>
        <taxon>Burkholderiales</taxon>
        <taxon>Oxalobacteraceae</taxon>
        <taxon>Herbaspirillum</taxon>
    </lineage>
</organism>
<dbReference type="InterPro" id="IPR043129">
    <property type="entry name" value="ATPase_NBD"/>
</dbReference>
<comment type="similarity">
    <text evidence="1">Belongs to the FGGY kinase family.</text>
</comment>
<comment type="caution">
    <text evidence="6">The sequence shown here is derived from an EMBL/GenBank/DDBJ whole genome shotgun (WGS) entry which is preliminary data.</text>
</comment>
<feature type="domain" description="Carbohydrate kinase FGGY N-terminal" evidence="4">
    <location>
        <begin position="7"/>
        <end position="243"/>
    </location>
</feature>
<name>A0ABW8ZCG0_9BURK</name>
<reference evidence="6 7" key="1">
    <citation type="journal article" date="2024" name="Chem. Sci.">
        <title>Discovery of megapolipeptins by genome mining of a Burkholderiales bacteria collection.</title>
        <authorList>
            <person name="Paulo B.S."/>
            <person name="Recchia M.J.J."/>
            <person name="Lee S."/>
            <person name="Fergusson C.H."/>
            <person name="Romanowski S.B."/>
            <person name="Hernandez A."/>
            <person name="Krull N."/>
            <person name="Liu D.Y."/>
            <person name="Cavanagh H."/>
            <person name="Bos A."/>
            <person name="Gray C.A."/>
            <person name="Murphy B.T."/>
            <person name="Linington R.G."/>
            <person name="Eustaquio A.S."/>
        </authorList>
    </citation>
    <scope>NUCLEOTIDE SEQUENCE [LARGE SCALE GENOMIC DNA]</scope>
    <source>
        <strain evidence="6 7">RL21-008-BIB-B</strain>
    </source>
</reference>
<evidence type="ECO:0000259" key="4">
    <source>
        <dbReference type="Pfam" id="PF00370"/>
    </source>
</evidence>
<dbReference type="PANTHER" id="PTHR43095:SF3">
    <property type="entry name" value="L-XYLULOSE_3-KETO-L-GULONATE KINASE"/>
    <property type="match status" value="1"/>
</dbReference>
<evidence type="ECO:0000313" key="7">
    <source>
        <dbReference type="Proteomes" id="UP001629214"/>
    </source>
</evidence>
<protein>
    <submittedName>
        <fullName evidence="6">FGGY family carbohydrate kinase</fullName>
    </submittedName>
</protein>